<dbReference type="InterPro" id="IPR024478">
    <property type="entry name" value="HlyB_4HB_MCP"/>
</dbReference>
<dbReference type="SMART" id="SM00283">
    <property type="entry name" value="MA"/>
    <property type="match status" value="1"/>
</dbReference>
<dbReference type="InterPro" id="IPR003660">
    <property type="entry name" value="HAMP_dom"/>
</dbReference>
<dbReference type="Pfam" id="PF00672">
    <property type="entry name" value="HAMP"/>
    <property type="match status" value="1"/>
</dbReference>
<feature type="domain" description="HAMP" evidence="7">
    <location>
        <begin position="214"/>
        <end position="266"/>
    </location>
</feature>
<evidence type="ECO:0000313" key="8">
    <source>
        <dbReference type="EMBL" id="MFG6487279.1"/>
    </source>
</evidence>
<protein>
    <submittedName>
        <fullName evidence="8">Methyl-accepting chemotaxis protein</fullName>
    </submittedName>
</protein>
<dbReference type="InterPro" id="IPR004089">
    <property type="entry name" value="MCPsignal_dom"/>
</dbReference>
<dbReference type="SUPFAM" id="SSF58104">
    <property type="entry name" value="Methyl-accepting chemotaxis protein (MCP) signaling domain"/>
    <property type="match status" value="1"/>
</dbReference>
<organism evidence="8 9">
    <name type="scientific">Pelomonas candidula</name>
    <dbReference type="NCBI Taxonomy" id="3299025"/>
    <lineage>
        <taxon>Bacteria</taxon>
        <taxon>Pseudomonadati</taxon>
        <taxon>Pseudomonadota</taxon>
        <taxon>Betaproteobacteria</taxon>
        <taxon>Burkholderiales</taxon>
        <taxon>Sphaerotilaceae</taxon>
        <taxon>Roseateles</taxon>
    </lineage>
</organism>
<dbReference type="Pfam" id="PF12729">
    <property type="entry name" value="4HB_MCP_1"/>
    <property type="match status" value="1"/>
</dbReference>
<dbReference type="PANTHER" id="PTHR43531:SF14">
    <property type="entry name" value="METHYL-ACCEPTING CHEMOTAXIS PROTEIN I-RELATED"/>
    <property type="match status" value="1"/>
</dbReference>
<evidence type="ECO:0000256" key="2">
    <source>
        <dbReference type="ARBA" id="ARBA00029447"/>
    </source>
</evidence>
<dbReference type="CDD" id="cd11386">
    <property type="entry name" value="MCP_signal"/>
    <property type="match status" value="1"/>
</dbReference>
<reference evidence="8 9" key="1">
    <citation type="submission" date="2024-08" db="EMBL/GenBank/DDBJ databases">
        <authorList>
            <person name="Lu H."/>
        </authorList>
    </citation>
    <scope>NUCLEOTIDE SEQUENCE [LARGE SCALE GENOMIC DNA]</scope>
    <source>
        <strain evidence="8 9">BYS78W</strain>
    </source>
</reference>
<feature type="domain" description="Methyl-accepting transducer" evidence="6">
    <location>
        <begin position="271"/>
        <end position="500"/>
    </location>
</feature>
<dbReference type="SMART" id="SM00304">
    <property type="entry name" value="HAMP"/>
    <property type="match status" value="1"/>
</dbReference>
<dbReference type="Gene3D" id="1.10.287.950">
    <property type="entry name" value="Methyl-accepting chemotaxis protein"/>
    <property type="match status" value="1"/>
</dbReference>
<keyword evidence="3" id="KW-0807">Transducer</keyword>
<keyword evidence="4" id="KW-0175">Coiled coil</keyword>
<keyword evidence="5" id="KW-0472">Membrane</keyword>
<keyword evidence="5" id="KW-1133">Transmembrane helix</keyword>
<dbReference type="Pfam" id="PF00015">
    <property type="entry name" value="MCPsignal"/>
    <property type="match status" value="1"/>
</dbReference>
<dbReference type="PANTHER" id="PTHR43531">
    <property type="entry name" value="PROTEIN ICFG"/>
    <property type="match status" value="1"/>
</dbReference>
<evidence type="ECO:0000313" key="9">
    <source>
        <dbReference type="Proteomes" id="UP001606134"/>
    </source>
</evidence>
<sequence>MNALKQLRIGNRLAVAFAIVLALMLVVSVVGVRGIYRVAAGLETVYKDRTVPLAQLGELNNLATRNRLIIVEMLRAPGFDEIKRRSDELSANLKRGQQLLDNYLSTQLSADEKMLAERFAAARKAYVDEGLLPVSTALSTGGMSTALQIYEEKTLPLAAKASELANQLVKLQVDVAAAEYEQSQVTRTMAVATSVGLTAVALALGLAMAWMITRSITVPVRQAAGFAQAVAGGDLTADIRTQGRDEIAELLAALSGMRDGLVQIVQQVRSGADSILTGAGEIANGNADLSQRTEQQAANLEETAASMEQMNATVRQNADTAQTATQLATSASSVAVRGGDVVQQVITTMGDISASSKKIADIIGTIDGIAFQTNILALNAAVEAARAGEQGRGFAVVAGEVRALAQRSAQAAREIKALIGTSVDNVDAGSRLVGEAGETMTEIVSQVKRVADLIGEIGSATHEQTTGIGQVSEAISQLDRVTQQNAALVEEAAAAADSLRGQAQRMNEAVSVFRLSGRER</sequence>
<evidence type="ECO:0000256" key="1">
    <source>
        <dbReference type="ARBA" id="ARBA00022481"/>
    </source>
</evidence>
<dbReference type="PROSITE" id="PS50111">
    <property type="entry name" value="CHEMOTAXIS_TRANSDUC_2"/>
    <property type="match status" value="1"/>
</dbReference>
<evidence type="ECO:0000259" key="6">
    <source>
        <dbReference type="PROSITE" id="PS50111"/>
    </source>
</evidence>
<feature type="coiled-coil region" evidence="4">
    <location>
        <begin position="471"/>
        <end position="509"/>
    </location>
</feature>
<gene>
    <name evidence="8" type="ORF">ACG04R_11420</name>
</gene>
<keyword evidence="9" id="KW-1185">Reference proteome</keyword>
<dbReference type="InterPro" id="IPR051310">
    <property type="entry name" value="MCP_chemotaxis"/>
</dbReference>
<proteinExistence type="inferred from homology"/>
<accession>A0ABW7HBI5</accession>
<evidence type="ECO:0000256" key="4">
    <source>
        <dbReference type="SAM" id="Coils"/>
    </source>
</evidence>
<dbReference type="PRINTS" id="PR00260">
    <property type="entry name" value="CHEMTRNSDUCR"/>
</dbReference>
<comment type="similarity">
    <text evidence="2">Belongs to the methyl-accepting chemotaxis (MCP) protein family.</text>
</comment>
<keyword evidence="1" id="KW-0488">Methylation</keyword>
<dbReference type="Proteomes" id="UP001606134">
    <property type="component" value="Unassembled WGS sequence"/>
</dbReference>
<dbReference type="InterPro" id="IPR004090">
    <property type="entry name" value="Chemotax_Me-accpt_rcpt"/>
</dbReference>
<feature type="coiled-coil region" evidence="4">
    <location>
        <begin position="290"/>
        <end position="317"/>
    </location>
</feature>
<dbReference type="CDD" id="cd06225">
    <property type="entry name" value="HAMP"/>
    <property type="match status" value="1"/>
</dbReference>
<feature type="transmembrane region" description="Helical" evidence="5">
    <location>
        <begin position="12"/>
        <end position="32"/>
    </location>
</feature>
<keyword evidence="5" id="KW-0812">Transmembrane</keyword>
<dbReference type="RefSeq" id="WP_394409824.1">
    <property type="nucleotide sequence ID" value="NZ_JBIGIC010000005.1"/>
</dbReference>
<feature type="transmembrane region" description="Helical" evidence="5">
    <location>
        <begin position="190"/>
        <end position="212"/>
    </location>
</feature>
<comment type="caution">
    <text evidence="8">The sequence shown here is derived from an EMBL/GenBank/DDBJ whole genome shotgun (WGS) entry which is preliminary data.</text>
</comment>
<evidence type="ECO:0000256" key="5">
    <source>
        <dbReference type="SAM" id="Phobius"/>
    </source>
</evidence>
<dbReference type="PROSITE" id="PS50885">
    <property type="entry name" value="HAMP"/>
    <property type="match status" value="1"/>
</dbReference>
<dbReference type="EMBL" id="JBIGIC010000005">
    <property type="protein sequence ID" value="MFG6487279.1"/>
    <property type="molecule type" value="Genomic_DNA"/>
</dbReference>
<name>A0ABW7HBI5_9BURK</name>
<evidence type="ECO:0000256" key="3">
    <source>
        <dbReference type="PROSITE-ProRule" id="PRU00284"/>
    </source>
</evidence>
<evidence type="ECO:0000259" key="7">
    <source>
        <dbReference type="PROSITE" id="PS50885"/>
    </source>
</evidence>